<dbReference type="Proteomes" id="UP001557485">
    <property type="component" value="Unassembled WGS sequence"/>
</dbReference>
<dbReference type="Pfam" id="PF13531">
    <property type="entry name" value="SBP_bac_11"/>
    <property type="match status" value="1"/>
</dbReference>
<sequence>MQNLRLALLSCILWFSGFLQADTVRVALASNFSAPMREIARLFELESGHQVDMVVSSSGKIFAQIRYGAPFDVFLSADASKPTALVAKGLAVADSQFSYAIGRLVLWSRKAALIDNSPAILRSGQFDKLALANPLHAPYGEAAVEVLSQLGLYEALAGKIVRGENIAQTFQFIGTGNAELGFVALSQLRDSRQVEIGSQWLVPATMHSPIRQDAVLLTTSANKAAALEFMQFLQSGPIRELISASGYLLAD</sequence>
<keyword evidence="2" id="KW-0479">Metal-binding</keyword>
<evidence type="ECO:0000256" key="4">
    <source>
        <dbReference type="SAM" id="SignalP"/>
    </source>
</evidence>
<accession>A0ABV3U6R6</accession>
<reference evidence="5 6" key="1">
    <citation type="journal article" date="2011" name="Int. J. Syst. Evol. Microbiol.">
        <title>Zhongshania antarctica gen. nov., sp. nov. and Zhongshania guokunii sp. nov., gammaproteobacteria respectively isolated from coastal attached (fast) ice and surface seawater of the Antarctic.</title>
        <authorList>
            <person name="Li H.J."/>
            <person name="Zhang X.Y."/>
            <person name="Chen C.X."/>
            <person name="Zhang Y.J."/>
            <person name="Gao Z.M."/>
            <person name="Yu Y."/>
            <person name="Chen X.L."/>
            <person name="Chen B."/>
            <person name="Zhang Y.Z."/>
        </authorList>
    </citation>
    <scope>NUCLEOTIDE SEQUENCE [LARGE SCALE GENOMIC DNA]</scope>
    <source>
        <strain evidence="5 6">ZS6-22T</strain>
    </source>
</reference>
<evidence type="ECO:0000313" key="5">
    <source>
        <dbReference type="EMBL" id="MEX1668833.1"/>
    </source>
</evidence>
<feature type="chain" id="PRO_5045454308" evidence="4">
    <location>
        <begin position="22"/>
        <end position="251"/>
    </location>
</feature>
<evidence type="ECO:0000256" key="3">
    <source>
        <dbReference type="ARBA" id="ARBA00022729"/>
    </source>
</evidence>
<dbReference type="PANTHER" id="PTHR30632:SF14">
    <property type="entry name" value="TUNGSTATE_MOLYBDATE_CHROMATE-BINDING PROTEIN MODA"/>
    <property type="match status" value="1"/>
</dbReference>
<comment type="similarity">
    <text evidence="1">Belongs to the bacterial solute-binding protein ModA family.</text>
</comment>
<evidence type="ECO:0000313" key="6">
    <source>
        <dbReference type="Proteomes" id="UP001557485"/>
    </source>
</evidence>
<dbReference type="InterPro" id="IPR005950">
    <property type="entry name" value="ModA"/>
</dbReference>
<organism evidence="5 6">
    <name type="scientific">Zhongshania guokunii</name>
    <dbReference type="NCBI Taxonomy" id="641783"/>
    <lineage>
        <taxon>Bacteria</taxon>
        <taxon>Pseudomonadati</taxon>
        <taxon>Pseudomonadota</taxon>
        <taxon>Gammaproteobacteria</taxon>
        <taxon>Cellvibrionales</taxon>
        <taxon>Spongiibacteraceae</taxon>
        <taxon>Zhongshania</taxon>
    </lineage>
</organism>
<comment type="caution">
    <text evidence="5">The sequence shown here is derived from an EMBL/GenBank/DDBJ whole genome shotgun (WGS) entry which is preliminary data.</text>
</comment>
<feature type="signal peptide" evidence="4">
    <location>
        <begin position="1"/>
        <end position="21"/>
    </location>
</feature>
<dbReference type="SUPFAM" id="SSF53850">
    <property type="entry name" value="Periplasmic binding protein-like II"/>
    <property type="match status" value="1"/>
</dbReference>
<evidence type="ECO:0000256" key="2">
    <source>
        <dbReference type="ARBA" id="ARBA00022723"/>
    </source>
</evidence>
<keyword evidence="3 4" id="KW-0732">Signal</keyword>
<dbReference type="InterPro" id="IPR044084">
    <property type="entry name" value="AvModA-like_subst-bd"/>
</dbReference>
<keyword evidence="6" id="KW-1185">Reference proteome</keyword>
<dbReference type="RefSeq" id="WP_368381106.1">
    <property type="nucleotide sequence ID" value="NZ_JBFRYA010000005.1"/>
</dbReference>
<dbReference type="EMBL" id="JBFRYA010000005">
    <property type="protein sequence ID" value="MEX1668833.1"/>
    <property type="molecule type" value="Genomic_DNA"/>
</dbReference>
<gene>
    <name evidence="5" type="primary">modA</name>
    <name evidence="5" type="ORF">AB4876_07910</name>
</gene>
<name>A0ABV3U6R6_9GAMM</name>
<dbReference type="InterPro" id="IPR050682">
    <property type="entry name" value="ModA/WtpA"/>
</dbReference>
<evidence type="ECO:0000256" key="1">
    <source>
        <dbReference type="ARBA" id="ARBA00009175"/>
    </source>
</evidence>
<dbReference type="PANTHER" id="PTHR30632">
    <property type="entry name" value="MOLYBDATE-BINDING PERIPLASMIC PROTEIN"/>
    <property type="match status" value="1"/>
</dbReference>
<dbReference type="CDD" id="cd13539">
    <property type="entry name" value="PBP2_AvModA"/>
    <property type="match status" value="1"/>
</dbReference>
<proteinExistence type="inferred from homology"/>
<dbReference type="Gene3D" id="3.40.190.10">
    <property type="entry name" value="Periplasmic binding protein-like II"/>
    <property type="match status" value="2"/>
</dbReference>
<dbReference type="NCBIfam" id="TIGR01256">
    <property type="entry name" value="modA"/>
    <property type="match status" value="1"/>
</dbReference>
<protein>
    <submittedName>
        <fullName evidence="5">Molybdate ABC transporter substrate-binding protein</fullName>
    </submittedName>
</protein>
<dbReference type="PIRSF" id="PIRSF004846">
    <property type="entry name" value="ModA"/>
    <property type="match status" value="1"/>
</dbReference>